<evidence type="ECO:0000256" key="7">
    <source>
        <dbReference type="SAM" id="Phobius"/>
    </source>
</evidence>
<evidence type="ECO:0000259" key="9">
    <source>
        <dbReference type="Pfam" id="PF20501"/>
    </source>
</evidence>
<keyword evidence="11" id="KW-1185">Reference proteome</keyword>
<comment type="subcellular location">
    <subcellularLocation>
        <location evidence="1">Cell membrane</location>
        <topology evidence="1">Multi-pass membrane protein</topology>
    </subcellularLocation>
</comment>
<dbReference type="RefSeq" id="WP_267625129.1">
    <property type="nucleotide sequence ID" value="NZ_JAODIW010000010.1"/>
</dbReference>
<evidence type="ECO:0000313" key="11">
    <source>
        <dbReference type="Proteomes" id="UP001595921"/>
    </source>
</evidence>
<gene>
    <name evidence="10" type="ORF">ACFO0N_01865</name>
</gene>
<dbReference type="AlphaFoldDB" id="A0ABD5P736"/>
<dbReference type="Gene3D" id="1.20.120.1200">
    <property type="entry name" value="NADH-ubiquinone/plastoquinone oxidoreductase chain 6, subunit NuoJ"/>
    <property type="match status" value="1"/>
</dbReference>
<keyword evidence="2" id="KW-0813">Transport</keyword>
<keyword evidence="3" id="KW-1003">Cell membrane</keyword>
<feature type="domain" description="MrpA C-terminal/MbhE" evidence="9">
    <location>
        <begin position="117"/>
        <end position="172"/>
    </location>
</feature>
<feature type="transmembrane region" description="Helical" evidence="7">
    <location>
        <begin position="91"/>
        <end position="111"/>
    </location>
</feature>
<evidence type="ECO:0000259" key="8">
    <source>
        <dbReference type="Pfam" id="PF13244"/>
    </source>
</evidence>
<feature type="transmembrane region" description="Helical" evidence="7">
    <location>
        <begin position="153"/>
        <end position="170"/>
    </location>
</feature>
<feature type="transmembrane region" description="Helical" evidence="7">
    <location>
        <begin position="29"/>
        <end position="46"/>
    </location>
</feature>
<comment type="caution">
    <text evidence="10">The sequence shown here is derived from an EMBL/GenBank/DDBJ whole genome shotgun (WGS) entry which is preliminary data.</text>
</comment>
<dbReference type="InterPro" id="IPR042106">
    <property type="entry name" value="Nuo/plastoQ_OxRdtase_6_NuoJ"/>
</dbReference>
<keyword evidence="6 7" id="KW-0472">Membrane</keyword>
<dbReference type="Pfam" id="PF13244">
    <property type="entry name" value="MbhD"/>
    <property type="match status" value="1"/>
</dbReference>
<dbReference type="Proteomes" id="UP001595921">
    <property type="component" value="Unassembled WGS sequence"/>
</dbReference>
<evidence type="ECO:0000256" key="2">
    <source>
        <dbReference type="ARBA" id="ARBA00022448"/>
    </source>
</evidence>
<feature type="transmembrane region" description="Helical" evidence="7">
    <location>
        <begin position="6"/>
        <end position="22"/>
    </location>
</feature>
<evidence type="ECO:0000256" key="6">
    <source>
        <dbReference type="ARBA" id="ARBA00023136"/>
    </source>
</evidence>
<evidence type="ECO:0000313" key="10">
    <source>
        <dbReference type="EMBL" id="MFC4356690.1"/>
    </source>
</evidence>
<proteinExistence type="predicted"/>
<organism evidence="10 11">
    <name type="scientific">Halobium salinum</name>
    <dbReference type="NCBI Taxonomy" id="1364940"/>
    <lineage>
        <taxon>Archaea</taxon>
        <taxon>Methanobacteriati</taxon>
        <taxon>Methanobacteriota</taxon>
        <taxon>Stenosarchaea group</taxon>
        <taxon>Halobacteria</taxon>
        <taxon>Halobacteriales</taxon>
        <taxon>Haloferacaceae</taxon>
        <taxon>Halobium</taxon>
    </lineage>
</organism>
<keyword evidence="4 7" id="KW-0812">Transmembrane</keyword>
<accession>A0ABD5P736</accession>
<dbReference type="Pfam" id="PF20501">
    <property type="entry name" value="MbhE"/>
    <property type="match status" value="1"/>
</dbReference>
<name>A0ABD5P736_9EURY</name>
<dbReference type="InterPro" id="IPR046806">
    <property type="entry name" value="MrpA_C/MbhE"/>
</dbReference>
<evidence type="ECO:0000256" key="1">
    <source>
        <dbReference type="ARBA" id="ARBA00004651"/>
    </source>
</evidence>
<feature type="transmembrane region" description="Helical" evidence="7">
    <location>
        <begin position="52"/>
        <end position="71"/>
    </location>
</feature>
<evidence type="ECO:0000256" key="4">
    <source>
        <dbReference type="ARBA" id="ARBA00022692"/>
    </source>
</evidence>
<feature type="domain" description="MrpA C-terminal/MbhD" evidence="8">
    <location>
        <begin position="10"/>
        <end position="74"/>
    </location>
</feature>
<protein>
    <submittedName>
        <fullName evidence="10">DUF4040 domain-containing protein</fullName>
    </submittedName>
</protein>
<reference evidence="10 11" key="1">
    <citation type="journal article" date="2019" name="Int. J. Syst. Evol. Microbiol.">
        <title>The Global Catalogue of Microorganisms (GCM) 10K type strain sequencing project: providing services to taxonomists for standard genome sequencing and annotation.</title>
        <authorList>
            <consortium name="The Broad Institute Genomics Platform"/>
            <consortium name="The Broad Institute Genome Sequencing Center for Infectious Disease"/>
            <person name="Wu L."/>
            <person name="Ma J."/>
        </authorList>
    </citation>
    <scope>NUCLEOTIDE SEQUENCE [LARGE SCALE GENOMIC DNA]</scope>
    <source>
        <strain evidence="10 11">CGMCC 1.12553</strain>
    </source>
</reference>
<sequence length="176" mass="18278">MTPLEAVVLVFVIGCALAAALLRDVLSAIIAFAAYSLGIAVIWVILQAPDVALTEAAVGAGVMTLLLLLTIAKTVRPESDASFEDVRPRSLVVVVAFAAVLLATVPALPAIGAETPVTTGEVTSYYLENAYEETEVGNAVTAVLAAYRGFDTLGEAVVVFSAVVAVLMVLRREVMA</sequence>
<dbReference type="NCBIfam" id="NF009159">
    <property type="entry name" value="PRK12504.1"/>
    <property type="match status" value="1"/>
</dbReference>
<dbReference type="InterPro" id="IPR025383">
    <property type="entry name" value="MrpA_C/MbhD"/>
</dbReference>
<evidence type="ECO:0000256" key="3">
    <source>
        <dbReference type="ARBA" id="ARBA00022475"/>
    </source>
</evidence>
<dbReference type="PANTHER" id="PTHR43373:SF1">
    <property type="entry name" value="NA(+)_H(+) ANTIPORTER SUBUNIT A"/>
    <property type="match status" value="1"/>
</dbReference>
<dbReference type="GO" id="GO:0005886">
    <property type="term" value="C:plasma membrane"/>
    <property type="evidence" value="ECO:0007669"/>
    <property type="project" value="UniProtKB-SubCell"/>
</dbReference>
<dbReference type="PANTHER" id="PTHR43373">
    <property type="entry name" value="NA(+)/H(+) ANTIPORTER SUBUNIT"/>
    <property type="match status" value="1"/>
</dbReference>
<dbReference type="EMBL" id="JBHSDS010000002">
    <property type="protein sequence ID" value="MFC4356690.1"/>
    <property type="molecule type" value="Genomic_DNA"/>
</dbReference>
<evidence type="ECO:0000256" key="5">
    <source>
        <dbReference type="ARBA" id="ARBA00022989"/>
    </source>
</evidence>
<dbReference type="InterPro" id="IPR050616">
    <property type="entry name" value="CPA3_Na-H_Antiporter_A"/>
</dbReference>
<keyword evidence="5 7" id="KW-1133">Transmembrane helix</keyword>